<protein>
    <submittedName>
        <fullName evidence="2">HintN domain-containing protein</fullName>
    </submittedName>
</protein>
<accession>A0AC35TUF7</accession>
<sequence>MGKNSLFIFAICAAFVNNVYGSFCGKSGVPFSFELLPSGQPVLGCARPSCFGWDADGTALSNDAQFYRIHKKPDGFFRKESEEFRRVLGEEDSLNFRPKAAECTRTFESESCSGDDEWVAGIAPSSNYSTLPLGVQCCKYSILKDSEDRGTAVVNLGQIVIGGEIFASKRQYAFDYIKDVVKHTAENGNIYFDVTIRRMPCLPLPEEMSVKVEPSVMEELNTRFSGKVNSIKDHKHLPNHFAFQAPIQSYGEAIAPSPDMSNIVPNNNYQSNEKDVQSNYNSNTHSNQPNVHQPAQEYHQEAKNIPFNNGQEAKNVPLNNEYHSESSNIPVQTQQQPAVSQGSKSGELYQTKDAYVPEKTYQEVPTQVNVPKGDTYIAPATNNYISPPAQNTYVQPVIHETSYVQQPAQPSYYPVAPQTQYYGAASGGAGCCGGFYSDTMVQTIDGRIKPVSELEVNKDWVLSRNGSDIVYSQVTSWLHKDADQVAEFIKISLDDGKELKITGLHFIYKTECTSDAKRNNYVSVESIGTNAVFAKDVNQGDCLYALTEDNQHFVKRQVVSVETIEEKGIYAPMTGTGDIVVEGILASCENVIHNTAMHNSFYKSVKYIADFIPNLFKTSTNDKVDLPTGITLLIEIMNLVMPKEVFAF</sequence>
<proteinExistence type="predicted"/>
<dbReference type="Proteomes" id="UP000095286">
    <property type="component" value="Unplaced"/>
</dbReference>
<organism evidence="1 2">
    <name type="scientific">Rhabditophanes sp. KR3021</name>
    <dbReference type="NCBI Taxonomy" id="114890"/>
    <lineage>
        <taxon>Eukaryota</taxon>
        <taxon>Metazoa</taxon>
        <taxon>Ecdysozoa</taxon>
        <taxon>Nematoda</taxon>
        <taxon>Chromadorea</taxon>
        <taxon>Rhabditida</taxon>
        <taxon>Tylenchina</taxon>
        <taxon>Panagrolaimomorpha</taxon>
        <taxon>Strongyloidoidea</taxon>
        <taxon>Alloionematidae</taxon>
        <taxon>Rhabditophanes</taxon>
    </lineage>
</organism>
<name>A0AC35TUF7_9BILA</name>
<dbReference type="WBParaSite" id="RSKR_0000464800.1">
    <property type="protein sequence ID" value="RSKR_0000464800.1"/>
    <property type="gene ID" value="RSKR_0000464800"/>
</dbReference>
<evidence type="ECO:0000313" key="2">
    <source>
        <dbReference type="WBParaSite" id="RSKR_0000464800.1"/>
    </source>
</evidence>
<reference evidence="2" key="1">
    <citation type="submission" date="2016-11" db="UniProtKB">
        <authorList>
            <consortium name="WormBaseParasite"/>
        </authorList>
    </citation>
    <scope>IDENTIFICATION</scope>
    <source>
        <strain evidence="2">KR3021</strain>
    </source>
</reference>
<evidence type="ECO:0000313" key="1">
    <source>
        <dbReference type="Proteomes" id="UP000095286"/>
    </source>
</evidence>